<dbReference type="Proteomes" id="UP000550309">
    <property type="component" value="Unassembled WGS sequence"/>
</dbReference>
<dbReference type="EMBL" id="VZRK01000441">
    <property type="protein sequence ID" value="NWU86066.1"/>
    <property type="molecule type" value="Genomic_DNA"/>
</dbReference>
<proteinExistence type="predicted"/>
<dbReference type="PANTHER" id="PTHR14038">
    <property type="entry name" value="BAT2 HLA-B-ASSOCIATED TRANSCRIPT 2"/>
    <property type="match status" value="1"/>
</dbReference>
<accession>A0A7K6AAF3</accession>
<feature type="non-terminal residue" evidence="2">
    <location>
        <position position="1"/>
    </location>
</feature>
<feature type="compositionally biased region" description="Low complexity" evidence="1">
    <location>
        <begin position="22"/>
        <end position="54"/>
    </location>
</feature>
<keyword evidence="3" id="KW-1185">Reference proteome</keyword>
<feature type="region of interest" description="Disordered" evidence="1">
    <location>
        <begin position="1"/>
        <end position="95"/>
    </location>
</feature>
<dbReference type="InterPro" id="IPR033184">
    <property type="entry name" value="PRRC2"/>
</dbReference>
<comment type="caution">
    <text evidence="2">The sequence shown here is derived from an EMBL/GenBank/DDBJ whole genome shotgun (WGS) entry which is preliminary data.</text>
</comment>
<evidence type="ECO:0000313" key="2">
    <source>
        <dbReference type="EMBL" id="NWU86066.1"/>
    </source>
</evidence>
<reference evidence="2 3" key="1">
    <citation type="submission" date="2019-09" db="EMBL/GenBank/DDBJ databases">
        <title>Bird 10,000 Genomes (B10K) Project - Family phase.</title>
        <authorList>
            <person name="Zhang G."/>
        </authorList>
    </citation>
    <scope>NUCLEOTIDE SEQUENCE [LARGE SCALE GENOMIC DNA]</scope>
    <source>
        <strain evidence="2">B10K-DU-028-75</strain>
        <tissue evidence="2">Mixed tissue sample</tissue>
    </source>
</reference>
<gene>
    <name evidence="2" type="primary">Prrc2c</name>
    <name evidence="2" type="ORF">ONYCOR_R02481</name>
</gene>
<evidence type="ECO:0000313" key="3">
    <source>
        <dbReference type="Proteomes" id="UP000550309"/>
    </source>
</evidence>
<sequence>MESARKAWENSPNMGEKSSPVTSAASPITGGSGSSSSSNTGPSSGTYSSFSSASMPPIPVASVTPTTSLSGAGTYTTSSLSTKTASTSDPPNICKVKPQQLQTSSLASASHFSQLSCMPSLIAQQQQSPQVYVSQSAA</sequence>
<protein>
    <submittedName>
        <fullName evidence="2">PRC2C protein</fullName>
    </submittedName>
</protein>
<feature type="compositionally biased region" description="Polar residues" evidence="1">
    <location>
        <begin position="63"/>
        <end position="73"/>
    </location>
</feature>
<organism evidence="2 3">
    <name type="scientific">Onychorhynchus coronatus</name>
    <name type="common">Royal flycatcher</name>
    <dbReference type="NCBI Taxonomy" id="360224"/>
    <lineage>
        <taxon>Eukaryota</taxon>
        <taxon>Metazoa</taxon>
        <taxon>Chordata</taxon>
        <taxon>Craniata</taxon>
        <taxon>Vertebrata</taxon>
        <taxon>Euteleostomi</taxon>
        <taxon>Archelosauria</taxon>
        <taxon>Archosauria</taxon>
        <taxon>Dinosauria</taxon>
        <taxon>Saurischia</taxon>
        <taxon>Theropoda</taxon>
        <taxon>Coelurosauria</taxon>
        <taxon>Aves</taxon>
        <taxon>Neognathae</taxon>
        <taxon>Neoaves</taxon>
        <taxon>Telluraves</taxon>
        <taxon>Australaves</taxon>
        <taxon>Passeriformes</taxon>
        <taxon>Tyrannidae</taxon>
        <taxon>Onychorhynchus</taxon>
    </lineage>
</organism>
<name>A0A7K6AAF3_ONYCO</name>
<dbReference type="GO" id="GO:0002244">
    <property type="term" value="P:hematopoietic progenitor cell differentiation"/>
    <property type="evidence" value="ECO:0007669"/>
    <property type="project" value="TreeGrafter"/>
</dbReference>
<feature type="non-terminal residue" evidence="2">
    <location>
        <position position="138"/>
    </location>
</feature>
<feature type="compositionally biased region" description="Low complexity" evidence="1">
    <location>
        <begin position="74"/>
        <end position="88"/>
    </location>
</feature>
<evidence type="ECO:0000256" key="1">
    <source>
        <dbReference type="SAM" id="MobiDB-lite"/>
    </source>
</evidence>
<dbReference type="PANTHER" id="PTHR14038:SF6">
    <property type="entry name" value="PROTEIN PRRC2C"/>
    <property type="match status" value="1"/>
</dbReference>
<dbReference type="AlphaFoldDB" id="A0A7K6AAF3"/>